<keyword evidence="3" id="KW-1185">Reference proteome</keyword>
<dbReference type="AlphaFoldDB" id="A0A6A6VMI8"/>
<organism evidence="2 3">
    <name type="scientific">Sporormia fimetaria CBS 119925</name>
    <dbReference type="NCBI Taxonomy" id="1340428"/>
    <lineage>
        <taxon>Eukaryota</taxon>
        <taxon>Fungi</taxon>
        <taxon>Dikarya</taxon>
        <taxon>Ascomycota</taxon>
        <taxon>Pezizomycotina</taxon>
        <taxon>Dothideomycetes</taxon>
        <taxon>Pleosporomycetidae</taxon>
        <taxon>Pleosporales</taxon>
        <taxon>Sporormiaceae</taxon>
        <taxon>Sporormia</taxon>
    </lineage>
</organism>
<name>A0A6A6VMI8_9PLEO</name>
<evidence type="ECO:0000256" key="1">
    <source>
        <dbReference type="SAM" id="MobiDB-lite"/>
    </source>
</evidence>
<evidence type="ECO:0000313" key="3">
    <source>
        <dbReference type="Proteomes" id="UP000799440"/>
    </source>
</evidence>
<feature type="region of interest" description="Disordered" evidence="1">
    <location>
        <begin position="1"/>
        <end position="20"/>
    </location>
</feature>
<proteinExistence type="predicted"/>
<accession>A0A6A6VMI8</accession>
<dbReference type="Proteomes" id="UP000799440">
    <property type="component" value="Unassembled WGS sequence"/>
</dbReference>
<sequence length="113" mass="12369">MFARGPARGSSHSHRWSHGRVPSLHGSEVPFLSIIAYAWRSLCFPCGKSLGRLGCGGGLCNRDEWESCACALYPYLHSGTPSFDPAKWCISLQALNDVRLSSFGGHLLHLRTP</sequence>
<protein>
    <submittedName>
        <fullName evidence="2">Uncharacterized protein</fullName>
    </submittedName>
</protein>
<reference evidence="2" key="1">
    <citation type="journal article" date="2020" name="Stud. Mycol.">
        <title>101 Dothideomycetes genomes: a test case for predicting lifestyles and emergence of pathogens.</title>
        <authorList>
            <person name="Haridas S."/>
            <person name="Albert R."/>
            <person name="Binder M."/>
            <person name="Bloem J."/>
            <person name="Labutti K."/>
            <person name="Salamov A."/>
            <person name="Andreopoulos B."/>
            <person name="Baker S."/>
            <person name="Barry K."/>
            <person name="Bills G."/>
            <person name="Bluhm B."/>
            <person name="Cannon C."/>
            <person name="Castanera R."/>
            <person name="Culley D."/>
            <person name="Daum C."/>
            <person name="Ezra D."/>
            <person name="Gonzalez J."/>
            <person name="Henrissat B."/>
            <person name="Kuo A."/>
            <person name="Liang C."/>
            <person name="Lipzen A."/>
            <person name="Lutzoni F."/>
            <person name="Magnuson J."/>
            <person name="Mondo S."/>
            <person name="Nolan M."/>
            <person name="Ohm R."/>
            <person name="Pangilinan J."/>
            <person name="Park H.-J."/>
            <person name="Ramirez L."/>
            <person name="Alfaro M."/>
            <person name="Sun H."/>
            <person name="Tritt A."/>
            <person name="Yoshinaga Y."/>
            <person name="Zwiers L.-H."/>
            <person name="Turgeon B."/>
            <person name="Goodwin S."/>
            <person name="Spatafora J."/>
            <person name="Crous P."/>
            <person name="Grigoriev I."/>
        </authorList>
    </citation>
    <scope>NUCLEOTIDE SEQUENCE</scope>
    <source>
        <strain evidence="2">CBS 119925</strain>
    </source>
</reference>
<evidence type="ECO:0000313" key="2">
    <source>
        <dbReference type="EMBL" id="KAF2751029.1"/>
    </source>
</evidence>
<dbReference type="EMBL" id="MU006563">
    <property type="protein sequence ID" value="KAF2751029.1"/>
    <property type="molecule type" value="Genomic_DNA"/>
</dbReference>
<gene>
    <name evidence="2" type="ORF">M011DRAFT_190883</name>
</gene>